<sequence length="153" mass="17804">MALNIITEQFFSDPKECPLGWTYLSNQCIKIYPQAFDADRASIICQNTGAILLTLNEDDEMFNEMFKDTVDLLNEHYEKGLHITTWLVQSDGESIKGISYDFFKNAYDTSSVRFMNLQRMPNGIYEMYAFKSIQLFLLPNKLKHFFLPSILDD</sequence>
<reference evidence="4" key="1">
    <citation type="submission" date="2017-02" db="UniProtKB">
        <authorList>
            <consortium name="WormBaseParasite"/>
        </authorList>
    </citation>
    <scope>IDENTIFICATION</scope>
</reference>
<gene>
    <name evidence="1" type="ORF">DME_LOCUS4234</name>
</gene>
<accession>A0A0N4US06</accession>
<protein>
    <submittedName>
        <fullName evidence="4">C-type lectin domain-containing protein</fullName>
    </submittedName>
</protein>
<dbReference type="EMBL" id="UYYG01000449">
    <property type="protein sequence ID" value="VDN54261.1"/>
    <property type="molecule type" value="Genomic_DNA"/>
</dbReference>
<organism evidence="2 4">
    <name type="scientific">Dracunculus medinensis</name>
    <name type="common">Guinea worm</name>
    <dbReference type="NCBI Taxonomy" id="318479"/>
    <lineage>
        <taxon>Eukaryota</taxon>
        <taxon>Metazoa</taxon>
        <taxon>Ecdysozoa</taxon>
        <taxon>Nematoda</taxon>
        <taxon>Chromadorea</taxon>
        <taxon>Rhabditida</taxon>
        <taxon>Spirurina</taxon>
        <taxon>Dracunculoidea</taxon>
        <taxon>Dracunculidae</taxon>
        <taxon>Dracunculus</taxon>
    </lineage>
</organism>
<dbReference type="Gene3D" id="3.10.100.10">
    <property type="entry name" value="Mannose-Binding Protein A, subunit A"/>
    <property type="match status" value="1"/>
</dbReference>
<dbReference type="InterPro" id="IPR016186">
    <property type="entry name" value="C-type_lectin-like/link_sf"/>
</dbReference>
<dbReference type="InterPro" id="IPR016187">
    <property type="entry name" value="CTDL_fold"/>
</dbReference>
<evidence type="ECO:0000313" key="2">
    <source>
        <dbReference type="Proteomes" id="UP000038040"/>
    </source>
</evidence>
<evidence type="ECO:0000313" key="3">
    <source>
        <dbReference type="Proteomes" id="UP000274756"/>
    </source>
</evidence>
<dbReference type="SUPFAM" id="SSF56436">
    <property type="entry name" value="C-type lectin-like"/>
    <property type="match status" value="1"/>
</dbReference>
<reference evidence="1 3" key="2">
    <citation type="submission" date="2018-11" db="EMBL/GenBank/DDBJ databases">
        <authorList>
            <consortium name="Pathogen Informatics"/>
        </authorList>
    </citation>
    <scope>NUCLEOTIDE SEQUENCE [LARGE SCALE GENOMIC DNA]</scope>
</reference>
<keyword evidence="3" id="KW-1185">Reference proteome</keyword>
<dbReference type="Proteomes" id="UP000038040">
    <property type="component" value="Unplaced"/>
</dbReference>
<evidence type="ECO:0000313" key="4">
    <source>
        <dbReference type="WBParaSite" id="DME_0001083801-mRNA-1"/>
    </source>
</evidence>
<dbReference type="Proteomes" id="UP000274756">
    <property type="component" value="Unassembled WGS sequence"/>
</dbReference>
<dbReference type="AlphaFoldDB" id="A0A0N4US06"/>
<dbReference type="WBParaSite" id="DME_0001083801-mRNA-1">
    <property type="protein sequence ID" value="DME_0001083801-mRNA-1"/>
    <property type="gene ID" value="DME_0001083801"/>
</dbReference>
<proteinExistence type="predicted"/>
<name>A0A0N4US06_DRAME</name>
<evidence type="ECO:0000313" key="1">
    <source>
        <dbReference type="EMBL" id="VDN54261.1"/>
    </source>
</evidence>